<keyword evidence="2 6" id="KW-0238">DNA-binding</keyword>
<dbReference type="SUPFAM" id="SSF46689">
    <property type="entry name" value="Homeodomain-like"/>
    <property type="match status" value="2"/>
</dbReference>
<evidence type="ECO:0000256" key="2">
    <source>
        <dbReference type="ARBA" id="ARBA00023125"/>
    </source>
</evidence>
<keyword evidence="3" id="KW-0010">Activator</keyword>
<sequence>MGTDDDGAGLSLTVHAAALFHCASSWRLPPRSMPHYQLWVVTAGSMKFRLGSLAATEVGPRSAILIPPKVAQQAEYGAPPLRTYVAHFMAYDRGEPRADLWPPTLLIGCAAKGWDRIVADVQDTADELEQRRPGGRIIANASMAGALGRLLRSDAKSVITDAGETLPPAVAAAIDHIRQNYEQDLTTRDLAEVGHVSPEHLRRMFRRATGQPPSRFLQRYRLGIARQLLRDTELPIATVARRAGFPDAFYFSRVFTATEGTAPSRYRAIAQDDLTAGPGASPTNLR</sequence>
<dbReference type="PROSITE" id="PS00041">
    <property type="entry name" value="HTH_ARAC_FAMILY_1"/>
    <property type="match status" value="1"/>
</dbReference>
<keyword evidence="7" id="KW-1185">Reference proteome</keyword>
<dbReference type="GO" id="GO:0003700">
    <property type="term" value="F:DNA-binding transcription factor activity"/>
    <property type="evidence" value="ECO:0007669"/>
    <property type="project" value="InterPro"/>
</dbReference>
<comment type="caution">
    <text evidence="6">The sequence shown here is derived from an EMBL/GenBank/DDBJ whole genome shotgun (WGS) entry which is preliminary data.</text>
</comment>
<evidence type="ECO:0000256" key="1">
    <source>
        <dbReference type="ARBA" id="ARBA00023015"/>
    </source>
</evidence>
<dbReference type="PANTHER" id="PTHR46796">
    <property type="entry name" value="HTH-TYPE TRANSCRIPTIONAL ACTIVATOR RHAS-RELATED"/>
    <property type="match status" value="1"/>
</dbReference>
<dbReference type="InterPro" id="IPR018060">
    <property type="entry name" value="HTH_AraC"/>
</dbReference>
<feature type="domain" description="HTH araC/xylS-type" evidence="5">
    <location>
        <begin position="171"/>
        <end position="269"/>
    </location>
</feature>
<dbReference type="Proteomes" id="UP000318380">
    <property type="component" value="Unassembled WGS sequence"/>
</dbReference>
<evidence type="ECO:0000313" key="7">
    <source>
        <dbReference type="Proteomes" id="UP000318380"/>
    </source>
</evidence>
<dbReference type="InterPro" id="IPR037923">
    <property type="entry name" value="HTH-like"/>
</dbReference>
<dbReference type="OrthoDB" id="3186094at2"/>
<keyword evidence="4" id="KW-0804">Transcription</keyword>
<dbReference type="SUPFAM" id="SSF51215">
    <property type="entry name" value="Regulatory protein AraC"/>
    <property type="match status" value="1"/>
</dbReference>
<evidence type="ECO:0000256" key="3">
    <source>
        <dbReference type="ARBA" id="ARBA00023159"/>
    </source>
</evidence>
<evidence type="ECO:0000256" key="4">
    <source>
        <dbReference type="ARBA" id="ARBA00023163"/>
    </source>
</evidence>
<dbReference type="Pfam" id="PF12833">
    <property type="entry name" value="HTH_18"/>
    <property type="match status" value="1"/>
</dbReference>
<organism evidence="6 7">
    <name type="scientific">Kribbella amoyensis</name>
    <dbReference type="NCBI Taxonomy" id="996641"/>
    <lineage>
        <taxon>Bacteria</taxon>
        <taxon>Bacillati</taxon>
        <taxon>Actinomycetota</taxon>
        <taxon>Actinomycetes</taxon>
        <taxon>Propionibacteriales</taxon>
        <taxon>Kribbellaceae</taxon>
        <taxon>Kribbella</taxon>
    </lineage>
</organism>
<evidence type="ECO:0000313" key="6">
    <source>
        <dbReference type="EMBL" id="TWD84575.1"/>
    </source>
</evidence>
<protein>
    <submittedName>
        <fullName evidence="6">AraC-like DNA-binding protein</fullName>
    </submittedName>
</protein>
<proteinExistence type="predicted"/>
<dbReference type="InterPro" id="IPR050204">
    <property type="entry name" value="AraC_XylS_family_regulators"/>
</dbReference>
<dbReference type="InterPro" id="IPR018062">
    <property type="entry name" value="HTH_AraC-typ_CS"/>
</dbReference>
<dbReference type="SMART" id="SM00342">
    <property type="entry name" value="HTH_ARAC"/>
    <property type="match status" value="1"/>
</dbReference>
<reference evidence="6 7" key="1">
    <citation type="submission" date="2019-06" db="EMBL/GenBank/DDBJ databases">
        <title>Sequencing the genomes of 1000 actinobacteria strains.</title>
        <authorList>
            <person name="Klenk H.-P."/>
        </authorList>
    </citation>
    <scope>NUCLEOTIDE SEQUENCE [LARGE SCALE GENOMIC DNA]</scope>
    <source>
        <strain evidence="6 7">DSM 24683</strain>
    </source>
</reference>
<evidence type="ECO:0000259" key="5">
    <source>
        <dbReference type="PROSITE" id="PS01124"/>
    </source>
</evidence>
<dbReference type="RefSeq" id="WP_145812039.1">
    <property type="nucleotide sequence ID" value="NZ_VIVK01000001.1"/>
</dbReference>
<name>A0A561C0A2_9ACTN</name>
<dbReference type="AlphaFoldDB" id="A0A561C0A2"/>
<keyword evidence="1" id="KW-0805">Transcription regulation</keyword>
<dbReference type="InterPro" id="IPR009057">
    <property type="entry name" value="Homeodomain-like_sf"/>
</dbReference>
<accession>A0A561C0A2</accession>
<dbReference type="PROSITE" id="PS01124">
    <property type="entry name" value="HTH_ARAC_FAMILY_2"/>
    <property type="match status" value="1"/>
</dbReference>
<dbReference type="Gene3D" id="1.10.10.60">
    <property type="entry name" value="Homeodomain-like"/>
    <property type="match status" value="1"/>
</dbReference>
<gene>
    <name evidence="6" type="ORF">FB561_5768</name>
</gene>
<dbReference type="EMBL" id="VIVK01000001">
    <property type="protein sequence ID" value="TWD84575.1"/>
    <property type="molecule type" value="Genomic_DNA"/>
</dbReference>
<dbReference type="GO" id="GO:0043565">
    <property type="term" value="F:sequence-specific DNA binding"/>
    <property type="evidence" value="ECO:0007669"/>
    <property type="project" value="InterPro"/>
</dbReference>